<evidence type="ECO:0000256" key="5">
    <source>
        <dbReference type="ARBA" id="ARBA00023136"/>
    </source>
</evidence>
<keyword evidence="5 7" id="KW-0472">Membrane</keyword>
<gene>
    <name evidence="9" type="ORF">DFR75_11645</name>
</gene>
<dbReference type="SUPFAM" id="SSF103473">
    <property type="entry name" value="MFS general substrate transporter"/>
    <property type="match status" value="1"/>
</dbReference>
<feature type="transmembrane region" description="Helical" evidence="7">
    <location>
        <begin position="207"/>
        <end position="228"/>
    </location>
</feature>
<dbReference type="EMBL" id="SNXK01000016">
    <property type="protein sequence ID" value="TDP28647.1"/>
    <property type="molecule type" value="Genomic_DNA"/>
</dbReference>
<organism evidence="9 10">
    <name type="scientific">Nocardia ignorata</name>
    <dbReference type="NCBI Taxonomy" id="145285"/>
    <lineage>
        <taxon>Bacteria</taxon>
        <taxon>Bacillati</taxon>
        <taxon>Actinomycetota</taxon>
        <taxon>Actinomycetes</taxon>
        <taxon>Mycobacteriales</taxon>
        <taxon>Nocardiaceae</taxon>
        <taxon>Nocardia</taxon>
    </lineage>
</organism>
<feature type="transmembrane region" description="Helical" evidence="7">
    <location>
        <begin position="135"/>
        <end position="155"/>
    </location>
</feature>
<dbReference type="GO" id="GO:0005886">
    <property type="term" value="C:plasma membrane"/>
    <property type="evidence" value="ECO:0007669"/>
    <property type="project" value="UniProtKB-SubCell"/>
</dbReference>
<dbReference type="Pfam" id="PF07690">
    <property type="entry name" value="MFS_1"/>
    <property type="match status" value="1"/>
</dbReference>
<comment type="subcellular location">
    <subcellularLocation>
        <location evidence="1">Cell membrane</location>
        <topology evidence="1">Multi-pass membrane protein</topology>
    </subcellularLocation>
</comment>
<evidence type="ECO:0000313" key="10">
    <source>
        <dbReference type="Proteomes" id="UP000295087"/>
    </source>
</evidence>
<sequence>MRQRAELIIMLGASTLGVMAGAIVMPVLEVMRGDLGVSGTAAGFIITAHGFAIAVISPVVGRAIDRWGVRVPLAAGLVLYGLAGGAGLVITSFPLLIASRLLLGVGAATVFSGTTVAMLAMATGTRRDRLMGWRTTATTAGGLIWPLLAGVLGGISWHATFAIYLVGIPLGIAALLVIPKHPATQEAGAAARSGSALDLVRRYPRLLAWYGLMVTTGLMMYSLAVFLPQRLAQLGIAAPIFVSLFMVVQAVASIGVGLGYARIRARFGFAVLLRTTACCWIGAFIVLGLVTHPAPVFAASALFGDRQRAAAAGDHRAHRRNTTGDAARPGDLVVRHGDVHRPVRIPAGVRAADGRHLHHHRIPTRRRDRGHHSRRALPHPDRRSHRETRL</sequence>
<protein>
    <submittedName>
        <fullName evidence="9">Putative MFS family arabinose efflux permease</fullName>
    </submittedName>
</protein>
<reference evidence="9 10" key="1">
    <citation type="submission" date="2019-03" db="EMBL/GenBank/DDBJ databases">
        <title>Genomic Encyclopedia of Type Strains, Phase IV (KMG-IV): sequencing the most valuable type-strain genomes for metagenomic binning, comparative biology and taxonomic classification.</title>
        <authorList>
            <person name="Goeker M."/>
        </authorList>
    </citation>
    <scope>NUCLEOTIDE SEQUENCE [LARGE SCALE GENOMIC DNA]</scope>
    <source>
        <strain evidence="9 10">DSM 44496</strain>
    </source>
</reference>
<dbReference type="InterPro" id="IPR050189">
    <property type="entry name" value="MFS_Efflux_Transporters"/>
</dbReference>
<evidence type="ECO:0000256" key="2">
    <source>
        <dbReference type="ARBA" id="ARBA00022475"/>
    </source>
</evidence>
<evidence type="ECO:0000259" key="8">
    <source>
        <dbReference type="PROSITE" id="PS50850"/>
    </source>
</evidence>
<comment type="caution">
    <text evidence="9">The sequence shown here is derived from an EMBL/GenBank/DDBJ whole genome shotgun (WGS) entry which is preliminary data.</text>
</comment>
<feature type="transmembrane region" description="Helical" evidence="7">
    <location>
        <begin position="267"/>
        <end position="290"/>
    </location>
</feature>
<dbReference type="InterPro" id="IPR011701">
    <property type="entry name" value="MFS"/>
</dbReference>
<evidence type="ECO:0000256" key="4">
    <source>
        <dbReference type="ARBA" id="ARBA00022989"/>
    </source>
</evidence>
<dbReference type="PANTHER" id="PTHR43124">
    <property type="entry name" value="PURINE EFFLUX PUMP PBUE"/>
    <property type="match status" value="1"/>
</dbReference>
<evidence type="ECO:0000313" key="9">
    <source>
        <dbReference type="EMBL" id="TDP28647.1"/>
    </source>
</evidence>
<proteinExistence type="predicted"/>
<evidence type="ECO:0000256" key="1">
    <source>
        <dbReference type="ARBA" id="ARBA00004651"/>
    </source>
</evidence>
<dbReference type="GO" id="GO:0022857">
    <property type="term" value="F:transmembrane transporter activity"/>
    <property type="evidence" value="ECO:0007669"/>
    <property type="project" value="InterPro"/>
</dbReference>
<feature type="transmembrane region" description="Helical" evidence="7">
    <location>
        <begin position="101"/>
        <end position="123"/>
    </location>
</feature>
<dbReference type="PANTHER" id="PTHR43124:SF3">
    <property type="entry name" value="CHLORAMPHENICOL EFFLUX PUMP RV0191"/>
    <property type="match status" value="1"/>
</dbReference>
<feature type="transmembrane region" description="Helical" evidence="7">
    <location>
        <begin position="7"/>
        <end position="28"/>
    </location>
</feature>
<evidence type="ECO:0000256" key="6">
    <source>
        <dbReference type="SAM" id="MobiDB-lite"/>
    </source>
</evidence>
<evidence type="ECO:0000256" key="7">
    <source>
        <dbReference type="SAM" id="Phobius"/>
    </source>
</evidence>
<keyword evidence="10" id="KW-1185">Reference proteome</keyword>
<name>A0A4R6NXB1_NOCIG</name>
<dbReference type="InterPro" id="IPR036259">
    <property type="entry name" value="MFS_trans_sf"/>
</dbReference>
<feature type="region of interest" description="Disordered" evidence="6">
    <location>
        <begin position="344"/>
        <end position="390"/>
    </location>
</feature>
<feature type="region of interest" description="Disordered" evidence="6">
    <location>
        <begin position="312"/>
        <end position="332"/>
    </location>
</feature>
<keyword evidence="4 7" id="KW-1133">Transmembrane helix</keyword>
<dbReference type="AlphaFoldDB" id="A0A4R6NXB1"/>
<feature type="transmembrane region" description="Helical" evidence="7">
    <location>
        <begin position="40"/>
        <end position="61"/>
    </location>
</feature>
<dbReference type="Gene3D" id="1.20.1250.20">
    <property type="entry name" value="MFS general substrate transporter like domains"/>
    <property type="match status" value="1"/>
</dbReference>
<evidence type="ECO:0000256" key="3">
    <source>
        <dbReference type="ARBA" id="ARBA00022692"/>
    </source>
</evidence>
<feature type="compositionally biased region" description="Basic residues" evidence="6">
    <location>
        <begin position="356"/>
        <end position="390"/>
    </location>
</feature>
<dbReference type="PROSITE" id="PS50850">
    <property type="entry name" value="MFS"/>
    <property type="match status" value="1"/>
</dbReference>
<feature type="transmembrane region" description="Helical" evidence="7">
    <location>
        <begin position="73"/>
        <end position="95"/>
    </location>
</feature>
<feature type="transmembrane region" description="Helical" evidence="7">
    <location>
        <begin position="234"/>
        <end position="260"/>
    </location>
</feature>
<keyword evidence="2" id="KW-1003">Cell membrane</keyword>
<dbReference type="InterPro" id="IPR020846">
    <property type="entry name" value="MFS_dom"/>
</dbReference>
<feature type="transmembrane region" description="Helical" evidence="7">
    <location>
        <begin position="161"/>
        <end position="178"/>
    </location>
</feature>
<accession>A0A4R6NXB1</accession>
<feature type="domain" description="Major facilitator superfamily (MFS) profile" evidence="8">
    <location>
        <begin position="5"/>
        <end position="390"/>
    </location>
</feature>
<dbReference type="Proteomes" id="UP000295087">
    <property type="component" value="Unassembled WGS sequence"/>
</dbReference>
<keyword evidence="3 7" id="KW-0812">Transmembrane</keyword>